<dbReference type="CDD" id="cd01767">
    <property type="entry name" value="UBX"/>
    <property type="match status" value="1"/>
</dbReference>
<dbReference type="Gene3D" id="3.10.20.90">
    <property type="entry name" value="Phosphatidylinositol 3-kinase Catalytic Subunit, Chain A, domain 1"/>
    <property type="match status" value="1"/>
</dbReference>
<dbReference type="GO" id="GO:0043130">
    <property type="term" value="F:ubiquitin binding"/>
    <property type="evidence" value="ECO:0007669"/>
    <property type="project" value="TreeGrafter"/>
</dbReference>
<protein>
    <recommendedName>
        <fullName evidence="3">UBX domain-containing protein</fullName>
    </recommendedName>
</protein>
<feature type="compositionally biased region" description="Polar residues" evidence="2">
    <location>
        <begin position="19"/>
        <end position="28"/>
    </location>
</feature>
<organism evidence="4 5">
    <name type="scientific">Acrasis kona</name>
    <dbReference type="NCBI Taxonomy" id="1008807"/>
    <lineage>
        <taxon>Eukaryota</taxon>
        <taxon>Discoba</taxon>
        <taxon>Heterolobosea</taxon>
        <taxon>Tetramitia</taxon>
        <taxon>Eutetramitia</taxon>
        <taxon>Acrasidae</taxon>
        <taxon>Acrasis</taxon>
    </lineage>
</organism>
<dbReference type="AlphaFoldDB" id="A0AAW2YVV4"/>
<dbReference type="EMBL" id="JAOPGA020000708">
    <property type="protein sequence ID" value="KAL0480968.1"/>
    <property type="molecule type" value="Genomic_DNA"/>
</dbReference>
<feature type="domain" description="UBX" evidence="3">
    <location>
        <begin position="121"/>
        <end position="207"/>
    </location>
</feature>
<feature type="compositionally biased region" description="Low complexity" evidence="2">
    <location>
        <begin position="29"/>
        <end position="39"/>
    </location>
</feature>
<dbReference type="InterPro" id="IPR001012">
    <property type="entry name" value="UBX_dom"/>
</dbReference>
<feature type="region of interest" description="Disordered" evidence="2">
    <location>
        <begin position="1"/>
        <end position="40"/>
    </location>
</feature>
<evidence type="ECO:0000256" key="2">
    <source>
        <dbReference type="SAM" id="MobiDB-lite"/>
    </source>
</evidence>
<proteinExistence type="predicted"/>
<evidence type="ECO:0000313" key="5">
    <source>
        <dbReference type="Proteomes" id="UP001431209"/>
    </source>
</evidence>
<dbReference type="InterPro" id="IPR029071">
    <property type="entry name" value="Ubiquitin-like_domsf"/>
</dbReference>
<evidence type="ECO:0000313" key="4">
    <source>
        <dbReference type="EMBL" id="KAL0480968.1"/>
    </source>
</evidence>
<evidence type="ECO:0000256" key="1">
    <source>
        <dbReference type="SAM" id="Coils"/>
    </source>
</evidence>
<feature type="compositionally biased region" description="Basic and acidic residues" evidence="2">
    <location>
        <begin position="1"/>
        <end position="14"/>
    </location>
</feature>
<reference evidence="4 5" key="1">
    <citation type="submission" date="2024-03" db="EMBL/GenBank/DDBJ databases">
        <title>The Acrasis kona genome and developmental transcriptomes reveal deep origins of eukaryotic multicellular pathways.</title>
        <authorList>
            <person name="Sheikh S."/>
            <person name="Fu C.-J."/>
            <person name="Brown M.W."/>
            <person name="Baldauf S.L."/>
        </authorList>
    </citation>
    <scope>NUCLEOTIDE SEQUENCE [LARGE SCALE GENOMIC DNA]</scope>
    <source>
        <strain evidence="4 5">ATCC MYA-3509</strain>
    </source>
</reference>
<dbReference type="Pfam" id="PF00789">
    <property type="entry name" value="UBX"/>
    <property type="match status" value="1"/>
</dbReference>
<dbReference type="InterPro" id="IPR050730">
    <property type="entry name" value="UBX_domain-protein"/>
</dbReference>
<dbReference type="SUPFAM" id="SSF54236">
    <property type="entry name" value="Ubiquitin-like"/>
    <property type="match status" value="1"/>
</dbReference>
<keyword evidence="5" id="KW-1185">Reference proteome</keyword>
<name>A0AAW2YVV4_9EUKA</name>
<keyword evidence="1" id="KW-0175">Coiled coil</keyword>
<dbReference type="PROSITE" id="PS50033">
    <property type="entry name" value="UBX"/>
    <property type="match status" value="1"/>
</dbReference>
<feature type="coiled-coil region" evidence="1">
    <location>
        <begin position="66"/>
        <end position="98"/>
    </location>
</feature>
<dbReference type="Proteomes" id="UP001431209">
    <property type="component" value="Unassembled WGS sequence"/>
</dbReference>
<gene>
    <name evidence="4" type="ORF">AKO1_013627</name>
</gene>
<accession>A0AAW2YVV4</accession>
<dbReference type="SMART" id="SM00166">
    <property type="entry name" value="UBX"/>
    <property type="match status" value="1"/>
</dbReference>
<evidence type="ECO:0000259" key="3">
    <source>
        <dbReference type="PROSITE" id="PS50033"/>
    </source>
</evidence>
<feature type="coiled-coil region" evidence="1">
    <location>
        <begin position="246"/>
        <end position="285"/>
    </location>
</feature>
<comment type="caution">
    <text evidence="4">The sequence shown here is derived from an EMBL/GenBank/DDBJ whole genome shotgun (WGS) entry which is preliminary data.</text>
</comment>
<sequence length="294" mass="34562">MDQLSEYRRMQMERKRLHSQITSNEQNITPSASTTPSASLKLRSIEDEVESRRKLAEHVMSSPSEKVMYKKKLAEEEQNKIKEERNLKQQEISRLRSEMGKTHKTRMQVADDEVNKNIVPTTGKPCTIQIRLLDGVTFKTSEFTTQDKLSDICDCIFAHSKEIGAFDEYNNGINLITSFPRRKFTNESMEATTLEQAGLFPSGTVNVERDTENNNGYKIKQQVFIDPRRLEAVASWRLKGDSFEEKERFKNKLRDEEISRKEKEKIEKKNELKRLRMQLEEDKKLRMERNKRTY</sequence>
<dbReference type="PANTHER" id="PTHR23322">
    <property type="entry name" value="FAS-ASSOCIATED PROTEIN"/>
    <property type="match status" value="1"/>
</dbReference>